<dbReference type="Pfam" id="PF13087">
    <property type="entry name" value="AAA_12"/>
    <property type="match status" value="1"/>
</dbReference>
<evidence type="ECO:0000259" key="8">
    <source>
        <dbReference type="Pfam" id="PF21144"/>
    </source>
</evidence>
<keyword evidence="2" id="KW-0507">mRNA processing</keyword>
<comment type="function">
    <text evidence="2">Involved in mRNA splicing where it associates with cdc5 and the other cwf proteins as part of the spliceosome.</text>
</comment>
<reference evidence="9" key="1">
    <citation type="journal article" date="2020" name="Stud. Mycol.">
        <title>101 Dothideomycetes genomes: a test case for predicting lifestyles and emergence of pathogens.</title>
        <authorList>
            <person name="Haridas S."/>
            <person name="Albert R."/>
            <person name="Binder M."/>
            <person name="Bloem J."/>
            <person name="Labutti K."/>
            <person name="Salamov A."/>
            <person name="Andreopoulos B."/>
            <person name="Baker S."/>
            <person name="Barry K."/>
            <person name="Bills G."/>
            <person name="Bluhm B."/>
            <person name="Cannon C."/>
            <person name="Castanera R."/>
            <person name="Culley D."/>
            <person name="Daum C."/>
            <person name="Ezra D."/>
            <person name="Gonzalez J."/>
            <person name="Henrissat B."/>
            <person name="Kuo A."/>
            <person name="Liang C."/>
            <person name="Lipzen A."/>
            <person name="Lutzoni F."/>
            <person name="Magnuson J."/>
            <person name="Mondo S."/>
            <person name="Nolan M."/>
            <person name="Ohm R."/>
            <person name="Pangilinan J."/>
            <person name="Park H.-J."/>
            <person name="Ramirez L."/>
            <person name="Alfaro M."/>
            <person name="Sun H."/>
            <person name="Tritt A."/>
            <person name="Yoshinaga Y."/>
            <person name="Zwiers L.-H."/>
            <person name="Turgeon B."/>
            <person name="Goodwin S."/>
            <person name="Spatafora J."/>
            <person name="Crous P."/>
            <person name="Grigoriev I."/>
        </authorList>
    </citation>
    <scope>NUCLEOTIDE SEQUENCE</scope>
    <source>
        <strain evidence="9">CBS 115976</strain>
    </source>
</reference>
<dbReference type="InterPro" id="IPR026300">
    <property type="entry name" value="CWF11_fam"/>
</dbReference>
<evidence type="ECO:0000256" key="3">
    <source>
        <dbReference type="SAM" id="MobiDB-lite"/>
    </source>
</evidence>
<keyword evidence="1" id="KW-0547">Nucleotide-binding</keyword>
<name>A0A6A6UM75_9PEZI</name>
<dbReference type="SUPFAM" id="SSF52540">
    <property type="entry name" value="P-loop containing nucleoside triphosphate hydrolases"/>
    <property type="match status" value="1"/>
</dbReference>
<comment type="similarity">
    <text evidence="2">Belongs to the CWF11 family.</text>
</comment>
<comment type="subcellular location">
    <subcellularLocation>
        <location evidence="2">Nucleus</location>
    </subcellularLocation>
</comment>
<feature type="domain" description="DNA2/NAM7 helicase-like C-terminal" evidence="5">
    <location>
        <begin position="1135"/>
        <end position="1327"/>
    </location>
</feature>
<keyword evidence="9" id="KW-0378">Hydrolase</keyword>
<keyword evidence="1" id="KW-0347">Helicase</keyword>
<evidence type="ECO:0000259" key="4">
    <source>
        <dbReference type="Pfam" id="PF13086"/>
    </source>
</evidence>
<dbReference type="InterPro" id="IPR047187">
    <property type="entry name" value="SF1_C_Upf1"/>
</dbReference>
<evidence type="ECO:0000259" key="5">
    <source>
        <dbReference type="Pfam" id="PF13087"/>
    </source>
</evidence>
<dbReference type="Pfam" id="PF16399">
    <property type="entry name" value="Aquarius_N_1st"/>
    <property type="match status" value="1"/>
</dbReference>
<dbReference type="InterPro" id="IPR048967">
    <property type="entry name" value="Aquarius_insert"/>
</dbReference>
<feature type="compositionally biased region" description="Polar residues" evidence="3">
    <location>
        <begin position="20"/>
        <end position="35"/>
    </location>
</feature>
<feature type="region of interest" description="Disordered" evidence="3">
    <location>
        <begin position="1"/>
        <end position="35"/>
    </location>
</feature>
<comment type="subunit">
    <text evidence="2">Belongs to the 40S cdc5-associated complex (or cwf complex), a spliceosome sub-complex reminiscent of a late-stage spliceosome.</text>
</comment>
<dbReference type="Pfam" id="PF21143">
    <property type="entry name" value="Aquarius_N_2nd"/>
    <property type="match status" value="1"/>
</dbReference>
<dbReference type="EMBL" id="MU004231">
    <property type="protein sequence ID" value="KAF2672611.1"/>
    <property type="molecule type" value="Genomic_DNA"/>
</dbReference>
<keyword evidence="10" id="KW-1185">Reference proteome</keyword>
<evidence type="ECO:0000313" key="9">
    <source>
        <dbReference type="EMBL" id="KAF2672611.1"/>
    </source>
</evidence>
<dbReference type="Pfam" id="PF13086">
    <property type="entry name" value="AAA_11"/>
    <property type="match status" value="1"/>
</dbReference>
<dbReference type="GO" id="GO:0071013">
    <property type="term" value="C:catalytic step 2 spliceosome"/>
    <property type="evidence" value="ECO:0007669"/>
    <property type="project" value="TreeGrafter"/>
</dbReference>
<dbReference type="Pfam" id="PF21144">
    <property type="entry name" value="Aquarius_N_3rd"/>
    <property type="match status" value="1"/>
</dbReference>
<feature type="domain" description="RNA helicase aquarius insertion" evidence="8">
    <location>
        <begin position="724"/>
        <end position="816"/>
    </location>
</feature>
<feature type="domain" description="RNA helicase aquarius beta-barrel" evidence="7">
    <location>
        <begin position="512"/>
        <end position="676"/>
    </location>
</feature>
<dbReference type="PIRSF" id="PIRSF038901">
    <property type="entry name" value="AQR_cwf11"/>
    <property type="match status" value="1"/>
</dbReference>
<evidence type="ECO:0000256" key="1">
    <source>
        <dbReference type="ARBA" id="ARBA00022806"/>
    </source>
</evidence>
<dbReference type="OrthoDB" id="1879at2759"/>
<sequence>MPPRKKNSQGNGTVPVMASKDTQLSSQLNSRPTVQDLQGDNHYAEVARKHWLKTKKPAKVKPQVVKDEIWDHLEKDGFAYGSLLILETLQILERYLWPGYDEDSSNHHVLLLAIIVNVKHRESLPAWTHFESRPAEFSSFFRRVLSMSVDTTLSQKIRTHFICFIIAAFESLDNGLVRKECAPLVSISIWQNLHSDGAREELFNSHLRLRKVWRAATRRFEQADAPAKAKLKFERAWLYSLMIDFLNRMYSTAGGDVGKDNALYCERFVELLIDLQSQLPTRRYVNTLILDLHVLPAIKLSPAYNDASGLLQDLYFLLEHYTRFPIEDHEEKQMSISEYHDAHCKNLAKLQRISFKNFESKLKILSLSNYGSLGQRDELEGHLEPLSDAELISLCQHLGMRTDFPSSSDVVQDRSFFLEALIFTYEGRPTFQESARDLTISPTEKILYEPGFLRSDDYNGSHPLALPKLNLQYLTVGDFLWRSFILHRCEAFYGIRKDAEEAIKRMQPRSSAGITRFDGSSRMAVHIQAPAVVDIAPPRVGEIVPSQVRAEIIIDVRRMAFNVRREWESLRPHDVVFLLAVHPLEKSLGNGSIENQNPADKMGLRCLRVAEVVEVQDEKGKPLRDNRPQDEDDEVRKPRQLRIILRLDPHAFKNDQDRKDKNKPDVYQSMNLLVRRRSRENNFKSILESIKRLTLSDVPTPSWLRDVFLGYGDPSTANYRRMSNRLKSIDFRDTFLNWQHLVESFPGRVLEPNEAESSSFDPPYVLEYVEPEPAEEDDRPSKKRRKVEDKKTEEAVETLKVSTYKPLNMGPYPMDATKLNSVRFTPTQVEAISSGTQPGLTVIVGPPGTGKTDVATQIISNIYHNFPAQRTLLVAHSNQALNQLFQKIIALDIDERHLLRLGHGEEELETDASYSKYGRVESFLERGSIYLAEVARLAASIEAPGAHGSSCETADYFNQVYIKPAWTKYWDSIRSDDVDVKQIIETFPFLQYFSNTPQPLFPSELSRSAALDIVQGCHRHINKMFTELADVRPFEILQRGRDKQNYLLIREARIIAMTSTHAAMRRQEIADLGFHYDNVIMEEAAQITEIENFIPIALQKPKDGELPLQRVVLVGDHLQNAPIIQNLAFRQYANLEQSLFLRLIRLGAPSITLDQQGRARPSIAELYHWRYPTLTTLPSVLQSPEFQVANPGFRYDYQFIEVEDYQGKGESEPTPHFIQNLGEAEYSVALYMYMRLLGYPAHKISILTMYAGQRALIRDVLNHRCKGNPFFGLPRHVSTVDKFQGEQNDYIILSLTRTSRPGYIRDLRRLTVALSRARLGLYVLGRRAVFESVYELQPAFEKLFARPIQLAIVTGEVLPCNRGIDDEVDSTPIVSVQHLGQYVHEMTKAKVAHIKAGEQQLPELQADKGADDSEDDDGVLEDDAGVLDDDDEDVKIE</sequence>
<evidence type="ECO:0000259" key="7">
    <source>
        <dbReference type="Pfam" id="PF21143"/>
    </source>
</evidence>
<keyword evidence="2" id="KW-0508">mRNA splicing</keyword>
<organism evidence="9 10">
    <name type="scientific">Microthyrium microscopicum</name>
    <dbReference type="NCBI Taxonomy" id="703497"/>
    <lineage>
        <taxon>Eukaryota</taxon>
        <taxon>Fungi</taxon>
        <taxon>Dikarya</taxon>
        <taxon>Ascomycota</taxon>
        <taxon>Pezizomycotina</taxon>
        <taxon>Dothideomycetes</taxon>
        <taxon>Dothideomycetes incertae sedis</taxon>
        <taxon>Microthyriales</taxon>
        <taxon>Microthyriaceae</taxon>
        <taxon>Microthyrium</taxon>
    </lineage>
</organism>
<accession>A0A6A6UM75</accession>
<dbReference type="InterPro" id="IPR041677">
    <property type="entry name" value="DNA2/NAM7_AAA_11"/>
</dbReference>
<dbReference type="GO" id="GO:0016787">
    <property type="term" value="F:hydrolase activity"/>
    <property type="evidence" value="ECO:0007669"/>
    <property type="project" value="UniProtKB-KW"/>
</dbReference>
<dbReference type="CDD" id="cd17935">
    <property type="entry name" value="EEXXQc_AQR"/>
    <property type="match status" value="1"/>
</dbReference>
<dbReference type="InterPro" id="IPR027417">
    <property type="entry name" value="P-loop_NTPase"/>
</dbReference>
<dbReference type="InterPro" id="IPR045055">
    <property type="entry name" value="DNA2/NAM7-like"/>
</dbReference>
<dbReference type="CDD" id="cd18808">
    <property type="entry name" value="SF1_C_Upf1"/>
    <property type="match status" value="1"/>
</dbReference>
<dbReference type="Gene3D" id="3.40.50.300">
    <property type="entry name" value="P-loop containing nucleotide triphosphate hydrolases"/>
    <property type="match status" value="2"/>
</dbReference>
<feature type="compositionally biased region" description="Acidic residues" evidence="3">
    <location>
        <begin position="1412"/>
        <end position="1437"/>
    </location>
</feature>
<dbReference type="GO" id="GO:0004386">
    <property type="term" value="F:helicase activity"/>
    <property type="evidence" value="ECO:0007669"/>
    <property type="project" value="InterPro"/>
</dbReference>
<feature type="domain" description="RNA helicase aquarius N-terminal" evidence="6">
    <location>
        <begin position="43"/>
        <end position="428"/>
    </location>
</feature>
<dbReference type="GO" id="GO:0003729">
    <property type="term" value="F:mRNA binding"/>
    <property type="evidence" value="ECO:0007669"/>
    <property type="project" value="TreeGrafter"/>
</dbReference>
<feature type="region of interest" description="Disordered" evidence="3">
    <location>
        <begin position="1401"/>
        <end position="1437"/>
    </location>
</feature>
<dbReference type="PANTHER" id="PTHR10887">
    <property type="entry name" value="DNA2/NAM7 HELICASE FAMILY"/>
    <property type="match status" value="1"/>
</dbReference>
<feature type="domain" description="DNA2/NAM7 helicase helicase" evidence="4">
    <location>
        <begin position="827"/>
        <end position="1124"/>
    </location>
</feature>
<dbReference type="FunFam" id="3.40.50.300:FF:002863">
    <property type="entry name" value="Pre-mRNA-splicing factor cwf11"/>
    <property type="match status" value="1"/>
</dbReference>
<evidence type="ECO:0000259" key="6">
    <source>
        <dbReference type="Pfam" id="PF16399"/>
    </source>
</evidence>
<dbReference type="InterPro" id="IPR041679">
    <property type="entry name" value="DNA2/NAM7-like_C"/>
</dbReference>
<proteinExistence type="inferred from homology"/>
<dbReference type="Proteomes" id="UP000799302">
    <property type="component" value="Unassembled WGS sequence"/>
</dbReference>
<keyword evidence="2" id="KW-0539">Nucleus</keyword>
<protein>
    <recommendedName>
        <fullName evidence="2">Pre-mRNA-splicing factor</fullName>
    </recommendedName>
</protein>
<dbReference type="GO" id="GO:0005684">
    <property type="term" value="C:U2-type spliceosomal complex"/>
    <property type="evidence" value="ECO:0007669"/>
    <property type="project" value="UniProtKB-UniRule"/>
</dbReference>
<keyword evidence="1" id="KW-0067">ATP-binding</keyword>
<evidence type="ECO:0000313" key="10">
    <source>
        <dbReference type="Proteomes" id="UP000799302"/>
    </source>
</evidence>
<dbReference type="PANTHER" id="PTHR10887:SF5">
    <property type="entry name" value="RNA HELICASE AQUARIUS"/>
    <property type="match status" value="1"/>
</dbReference>
<dbReference type="InterPro" id="IPR048966">
    <property type="entry name" value="Aquarius_b-barrel"/>
</dbReference>
<dbReference type="GO" id="GO:0045292">
    <property type="term" value="P:mRNA cis splicing, via spliceosome"/>
    <property type="evidence" value="ECO:0007669"/>
    <property type="project" value="UniProtKB-UniRule"/>
</dbReference>
<evidence type="ECO:0000256" key="2">
    <source>
        <dbReference type="PIRNR" id="PIRNR038901"/>
    </source>
</evidence>
<feature type="region of interest" description="Disordered" evidence="3">
    <location>
        <begin position="770"/>
        <end position="792"/>
    </location>
</feature>
<feature type="region of interest" description="Disordered" evidence="3">
    <location>
        <begin position="617"/>
        <end position="636"/>
    </location>
</feature>
<dbReference type="InterPro" id="IPR032174">
    <property type="entry name" value="Aquarius_N"/>
</dbReference>
<gene>
    <name evidence="9" type="ORF">BT63DRAFT_475242</name>
</gene>